<reference evidence="1 2" key="1">
    <citation type="submission" date="2018-06" db="EMBL/GenBank/DDBJ databases">
        <title>Comparative genomics reveals the genomic features of Rhizophagus irregularis, R. cerebriforme, R. diaphanum and Gigaspora rosea, and their symbiotic lifestyle signature.</title>
        <authorList>
            <person name="Morin E."/>
            <person name="San Clemente H."/>
            <person name="Chen E.C.H."/>
            <person name="De La Providencia I."/>
            <person name="Hainaut M."/>
            <person name="Kuo A."/>
            <person name="Kohler A."/>
            <person name="Murat C."/>
            <person name="Tang N."/>
            <person name="Roy S."/>
            <person name="Loubradou J."/>
            <person name="Henrissat B."/>
            <person name="Grigoriev I.V."/>
            <person name="Corradi N."/>
            <person name="Roux C."/>
            <person name="Martin F.M."/>
        </authorList>
    </citation>
    <scope>NUCLEOTIDE SEQUENCE [LARGE SCALE GENOMIC DNA]</scope>
    <source>
        <strain evidence="1 2">DAOM 227022</strain>
    </source>
</reference>
<dbReference type="AlphaFoldDB" id="A0A397SK67"/>
<evidence type="ECO:0000313" key="1">
    <source>
        <dbReference type="EMBL" id="RIA86590.1"/>
    </source>
</evidence>
<proteinExistence type="predicted"/>
<organism evidence="1 2">
    <name type="scientific">Glomus cerebriforme</name>
    <dbReference type="NCBI Taxonomy" id="658196"/>
    <lineage>
        <taxon>Eukaryota</taxon>
        <taxon>Fungi</taxon>
        <taxon>Fungi incertae sedis</taxon>
        <taxon>Mucoromycota</taxon>
        <taxon>Glomeromycotina</taxon>
        <taxon>Glomeromycetes</taxon>
        <taxon>Glomerales</taxon>
        <taxon>Glomeraceae</taxon>
        <taxon>Glomus</taxon>
    </lineage>
</organism>
<gene>
    <name evidence="1" type="ORF">C1645_740742</name>
</gene>
<name>A0A397SK67_9GLOM</name>
<comment type="caution">
    <text evidence="1">The sequence shown here is derived from an EMBL/GenBank/DDBJ whole genome shotgun (WGS) entry which is preliminary data.</text>
</comment>
<evidence type="ECO:0000313" key="2">
    <source>
        <dbReference type="Proteomes" id="UP000265703"/>
    </source>
</evidence>
<dbReference type="Proteomes" id="UP000265703">
    <property type="component" value="Unassembled WGS sequence"/>
</dbReference>
<protein>
    <submittedName>
        <fullName evidence="1">Uncharacterized protein</fullName>
    </submittedName>
</protein>
<dbReference type="OrthoDB" id="2385922at2759"/>
<dbReference type="EMBL" id="QKYT01000355">
    <property type="protein sequence ID" value="RIA86590.1"/>
    <property type="molecule type" value="Genomic_DNA"/>
</dbReference>
<keyword evidence="2" id="KW-1185">Reference proteome</keyword>
<accession>A0A397SK67</accession>
<sequence>MYIGEFELDPSVEFYHPALIPPLSILASRADIHKNFPISVESAVMGRVNLFTLEKNKRPALQNLIHKNYPSNSLSILIGMSWDREETRAWRDDVLKKFLHHPNLAPSKHRPGALYDIFTLVNVLEPEHILALA</sequence>